<reference evidence="1 2" key="1">
    <citation type="submission" date="2018-06" db="EMBL/GenBank/DDBJ databases">
        <authorList>
            <consortium name="Pathogen Informatics"/>
            <person name="Doyle S."/>
        </authorList>
    </citation>
    <scope>NUCLEOTIDE SEQUENCE [LARGE SCALE GENOMIC DNA]</scope>
    <source>
        <strain evidence="1 2">NCTC12877</strain>
    </source>
</reference>
<dbReference type="RefSeq" id="WP_029103663.1">
    <property type="nucleotide sequence ID" value="NZ_UGQB01000004.1"/>
</dbReference>
<organism evidence="1 2">
    <name type="scientific">Moraxella caprae</name>
    <dbReference type="NCBI Taxonomy" id="90240"/>
    <lineage>
        <taxon>Bacteria</taxon>
        <taxon>Pseudomonadati</taxon>
        <taxon>Pseudomonadota</taxon>
        <taxon>Gammaproteobacteria</taxon>
        <taxon>Moraxellales</taxon>
        <taxon>Moraxellaceae</taxon>
        <taxon>Moraxella</taxon>
    </lineage>
</organism>
<sequence>MSNLSIKQQIALCNQSLKALGNLSDVIDIARQDVNNIVTVLSGFAFEEYLSDLFGLQEDYKVASDHTQAFINSEHIEYLDKQIAYLESRI</sequence>
<dbReference type="EMBL" id="UGQB01000004">
    <property type="protein sequence ID" value="STZ09573.1"/>
    <property type="molecule type" value="Genomic_DNA"/>
</dbReference>
<gene>
    <name evidence="1" type="ORF">NCTC12877_02594</name>
</gene>
<dbReference type="STRING" id="1122244.GCA_000426885_02289"/>
<dbReference type="Proteomes" id="UP000254065">
    <property type="component" value="Unassembled WGS sequence"/>
</dbReference>
<proteinExistence type="predicted"/>
<dbReference type="AlphaFoldDB" id="A0A378R2K6"/>
<name>A0A378R2K6_9GAMM</name>
<accession>A0A378R2K6</accession>
<evidence type="ECO:0000313" key="2">
    <source>
        <dbReference type="Proteomes" id="UP000254065"/>
    </source>
</evidence>
<evidence type="ECO:0000313" key="1">
    <source>
        <dbReference type="EMBL" id="STZ09573.1"/>
    </source>
</evidence>
<keyword evidence="2" id="KW-1185">Reference proteome</keyword>
<dbReference type="OrthoDB" id="6648053at2"/>
<protein>
    <submittedName>
        <fullName evidence="1">Uncharacterized protein</fullName>
    </submittedName>
</protein>